<keyword evidence="3 5" id="KW-1133">Transmembrane helix</keyword>
<organism evidence="7 8">
    <name type="scientific">Sphaeroforma arctica JP610</name>
    <dbReference type="NCBI Taxonomy" id="667725"/>
    <lineage>
        <taxon>Eukaryota</taxon>
        <taxon>Ichthyosporea</taxon>
        <taxon>Ichthyophonida</taxon>
        <taxon>Sphaeroforma</taxon>
    </lineage>
</organism>
<feature type="transmembrane region" description="Helical" evidence="5">
    <location>
        <begin position="166"/>
        <end position="187"/>
    </location>
</feature>
<keyword evidence="5" id="KW-0813">Transport</keyword>
<dbReference type="eggNOG" id="ENOG502RYCH">
    <property type="taxonomic scope" value="Eukaryota"/>
</dbReference>
<dbReference type="GeneID" id="25914318"/>
<dbReference type="EMBL" id="KQ245371">
    <property type="protein sequence ID" value="KNC73628.1"/>
    <property type="molecule type" value="Genomic_DNA"/>
</dbReference>
<dbReference type="PANTHER" id="PTHR12483:SF27">
    <property type="entry name" value="COPPER TRANSPORT PROTEIN CTR1"/>
    <property type="match status" value="1"/>
</dbReference>
<dbReference type="PANTHER" id="PTHR12483">
    <property type="entry name" value="SOLUTE CARRIER FAMILY 31 COPPER TRANSPORTERS"/>
    <property type="match status" value="1"/>
</dbReference>
<evidence type="ECO:0000256" key="5">
    <source>
        <dbReference type="RuleBase" id="RU367022"/>
    </source>
</evidence>
<evidence type="ECO:0000256" key="3">
    <source>
        <dbReference type="ARBA" id="ARBA00022989"/>
    </source>
</evidence>
<proteinExistence type="inferred from homology"/>
<dbReference type="AlphaFoldDB" id="A0A0L0FC29"/>
<feature type="region of interest" description="Disordered" evidence="6">
    <location>
        <begin position="259"/>
        <end position="300"/>
    </location>
</feature>
<keyword evidence="5" id="KW-0187">Copper transport</keyword>
<dbReference type="Pfam" id="PF04145">
    <property type="entry name" value="Ctr"/>
    <property type="match status" value="1"/>
</dbReference>
<evidence type="ECO:0000313" key="8">
    <source>
        <dbReference type="Proteomes" id="UP000054560"/>
    </source>
</evidence>
<keyword evidence="2 5" id="KW-0812">Transmembrane</keyword>
<comment type="subcellular location">
    <subcellularLocation>
        <location evidence="1 5">Membrane</location>
        <topology evidence="1 5">Multi-pass membrane protein</topology>
    </subcellularLocation>
</comment>
<comment type="similarity">
    <text evidence="5">Belongs to the copper transporter (Ctr) (TC 1.A.56) family. SLC31A subfamily.</text>
</comment>
<evidence type="ECO:0000256" key="1">
    <source>
        <dbReference type="ARBA" id="ARBA00004141"/>
    </source>
</evidence>
<dbReference type="Proteomes" id="UP000054560">
    <property type="component" value="Unassembled WGS sequence"/>
</dbReference>
<dbReference type="InterPro" id="IPR007274">
    <property type="entry name" value="Cop_transporter"/>
</dbReference>
<accession>A0A0L0FC29</accession>
<evidence type="ECO:0000256" key="6">
    <source>
        <dbReference type="SAM" id="MobiDB-lite"/>
    </source>
</evidence>
<gene>
    <name evidence="7" type="ORF">SARC_13814</name>
</gene>
<reference evidence="7 8" key="1">
    <citation type="submission" date="2011-02" db="EMBL/GenBank/DDBJ databases">
        <title>The Genome Sequence of Sphaeroforma arctica JP610.</title>
        <authorList>
            <consortium name="The Broad Institute Genome Sequencing Platform"/>
            <person name="Russ C."/>
            <person name="Cuomo C."/>
            <person name="Young S.K."/>
            <person name="Zeng Q."/>
            <person name="Gargeya S."/>
            <person name="Alvarado L."/>
            <person name="Berlin A."/>
            <person name="Chapman S.B."/>
            <person name="Chen Z."/>
            <person name="Freedman E."/>
            <person name="Gellesch M."/>
            <person name="Goldberg J."/>
            <person name="Griggs A."/>
            <person name="Gujja S."/>
            <person name="Heilman E."/>
            <person name="Heiman D."/>
            <person name="Howarth C."/>
            <person name="Mehta T."/>
            <person name="Neiman D."/>
            <person name="Pearson M."/>
            <person name="Roberts A."/>
            <person name="Saif S."/>
            <person name="Shea T."/>
            <person name="Shenoy N."/>
            <person name="Sisk P."/>
            <person name="Stolte C."/>
            <person name="Sykes S."/>
            <person name="White J."/>
            <person name="Yandava C."/>
            <person name="Burger G."/>
            <person name="Gray M.W."/>
            <person name="Holland P.W.H."/>
            <person name="King N."/>
            <person name="Lang F.B.F."/>
            <person name="Roger A.J."/>
            <person name="Ruiz-Trillo I."/>
            <person name="Haas B."/>
            <person name="Nusbaum C."/>
            <person name="Birren B."/>
        </authorList>
    </citation>
    <scope>NUCLEOTIDE SEQUENCE [LARGE SCALE GENOMIC DNA]</scope>
    <source>
        <strain evidence="7 8">JP610</strain>
    </source>
</reference>
<evidence type="ECO:0000256" key="2">
    <source>
        <dbReference type="ARBA" id="ARBA00022692"/>
    </source>
</evidence>
<sequence>METSYRRRQSTITYVEPKAECPFCGMSGIHEHALNFNGSQAVYACSMSEHYTRIYQQEDLQSAFSGVVAGIDAESTGNDTAVPEQQDEPFCYGSGTVMLNGFTFNMDNCITYLFDGWVLDTPFKYAGATVLTFLVTVFVQVLSKVRMKLEQAQVKSQLADQRQPRVSELLLNSSLVLVSVTFGYWVMLLTMTYSVILFLAVVFGLAVGHFLTNFFTHREITNPFSEYHTSGEAPRISSLHAVVVDTDSEEKKETYCHEDAESISDLMHDPSSPDSGKASEAVTKDSPAPKALPDTPCCPY</sequence>
<name>A0A0L0FC29_9EUKA</name>
<keyword evidence="4 5" id="KW-0472">Membrane</keyword>
<dbReference type="GO" id="GO:0005886">
    <property type="term" value="C:plasma membrane"/>
    <property type="evidence" value="ECO:0007669"/>
    <property type="project" value="TreeGrafter"/>
</dbReference>
<dbReference type="GO" id="GO:0005375">
    <property type="term" value="F:copper ion transmembrane transporter activity"/>
    <property type="evidence" value="ECO:0007669"/>
    <property type="project" value="UniProtKB-UniRule"/>
</dbReference>
<keyword evidence="8" id="KW-1185">Reference proteome</keyword>
<feature type="transmembrane region" description="Helical" evidence="5">
    <location>
        <begin position="193"/>
        <end position="215"/>
    </location>
</feature>
<protein>
    <recommendedName>
        <fullName evidence="5">Copper transport protein</fullName>
    </recommendedName>
</protein>
<keyword evidence="5" id="KW-0186">Copper</keyword>
<evidence type="ECO:0000256" key="4">
    <source>
        <dbReference type="ARBA" id="ARBA00023136"/>
    </source>
</evidence>
<dbReference type="OrthoDB" id="161814at2759"/>
<evidence type="ECO:0000313" key="7">
    <source>
        <dbReference type="EMBL" id="KNC73628.1"/>
    </source>
</evidence>
<dbReference type="RefSeq" id="XP_014147530.1">
    <property type="nucleotide sequence ID" value="XM_014292055.1"/>
</dbReference>
<keyword evidence="5" id="KW-0406">Ion transport</keyword>